<evidence type="ECO:0000313" key="4">
    <source>
        <dbReference type="EMBL" id="KJL34153.1"/>
    </source>
</evidence>
<dbReference type="STRING" id="582680.RS86_01254"/>
<dbReference type="InterPro" id="IPR046112">
    <property type="entry name" value="DUF6049"/>
</dbReference>
<dbReference type="AlphaFoldDB" id="A0A0F0LLW4"/>
<evidence type="ECO:0000256" key="2">
    <source>
        <dbReference type="SAM" id="Phobius"/>
    </source>
</evidence>
<feature type="region of interest" description="Disordered" evidence="1">
    <location>
        <begin position="686"/>
        <end position="730"/>
    </location>
</feature>
<keyword evidence="5" id="KW-1185">Reference proteome</keyword>
<dbReference type="PATRIC" id="fig|582680.6.peg.1289"/>
<feature type="chain" id="PRO_5002445387" evidence="3">
    <location>
        <begin position="41"/>
        <end position="730"/>
    </location>
</feature>
<evidence type="ECO:0000256" key="1">
    <source>
        <dbReference type="SAM" id="MobiDB-lite"/>
    </source>
</evidence>
<sequence>MTLTQTEPAPLRQRLRRAAGALLVALSLGFPLAAASPAAAADTPTPSPTQTPQHAGVQLALQPDANGSYASGTPLTATLTLRNDATTGLGAGTVHLELGRAPLGDRQAVGAWLDGSGAAPALSPIGDVSTTVLDAEGTSRTQVVVPATDVGALAPGVYPLQARFQASPAPAEEPAPVPARSALVVAQGAPASVVTVVPITAAPSGDLLSAAELTALTAPAGALTAQLNGVAGTPAVLAIDPSIPAAIRVLGAGAPATATAWLARLEALPNERFALQFGDADAAAQAAAGLTSPLAVDDFEPFLNPSGKTPTTPAPTPTSTTTPGQSPTSPEAIAGARADLLWPRGQVTADQVATMSHYGASGSGTVPILPSTTFTAGAKGAPVASRGAVNGTSVLVSDEAVSEALSAAAKEPDAAMRGGALTEANAMLWFDAPGSAVLAGLARADARSEEGLSSAVTAFSGGQDGRLDRVLSSAPAELTVSTESAEDRAAAVSALNEDADRLAQFATILQRPADLTVRERISDMRLLGVGVHTTPDDFAAALKTHRDATRKTMGAVGIQPSNPILISPKVDVPVWVRNDLPYPVRVTLNVSSSDSRIDVPATTAVEAQPSSTTRVRLPLESHVANTELTLSMTLTSPTGVAIGPAQTARLTIRAEWETIGLIVFGSLGVLLIGAGIIRTIRRRKSAGAKHAGDGMEGSDEAEDEPGISAERQALADGKAGSDPADRETDE</sequence>
<feature type="compositionally biased region" description="Low complexity" evidence="1">
    <location>
        <begin position="305"/>
        <end position="330"/>
    </location>
</feature>
<feature type="signal peptide" evidence="3">
    <location>
        <begin position="1"/>
        <end position="40"/>
    </location>
</feature>
<keyword evidence="2" id="KW-0812">Transmembrane</keyword>
<evidence type="ECO:0000256" key="3">
    <source>
        <dbReference type="SAM" id="SignalP"/>
    </source>
</evidence>
<keyword evidence="2" id="KW-1133">Transmembrane helix</keyword>
<accession>A0A0F0LLW4</accession>
<feature type="transmembrane region" description="Helical" evidence="2">
    <location>
        <begin position="659"/>
        <end position="680"/>
    </location>
</feature>
<reference evidence="4 5" key="1">
    <citation type="submission" date="2015-02" db="EMBL/GenBank/DDBJ databases">
        <title>Draft genome sequences of ten Microbacterium spp. with emphasis on heavy metal contaminated environments.</title>
        <authorList>
            <person name="Corretto E."/>
        </authorList>
    </citation>
    <scope>NUCLEOTIDE SEQUENCE [LARGE SCALE GENOMIC DNA]</scope>
    <source>
        <strain evidence="4 5">ARN176</strain>
    </source>
</reference>
<comment type="caution">
    <text evidence="4">The sequence shown here is derived from an EMBL/GenBank/DDBJ whole genome shotgun (WGS) entry which is preliminary data.</text>
</comment>
<dbReference type="Proteomes" id="UP000033740">
    <property type="component" value="Unassembled WGS sequence"/>
</dbReference>
<dbReference type="RefSeq" id="WP_052680104.1">
    <property type="nucleotide sequence ID" value="NZ_JYIX01000030.1"/>
</dbReference>
<feature type="compositionally biased region" description="Acidic residues" evidence="1">
    <location>
        <begin position="696"/>
        <end position="705"/>
    </location>
</feature>
<feature type="region of interest" description="Disordered" evidence="1">
    <location>
        <begin position="300"/>
        <end position="331"/>
    </location>
</feature>
<proteinExistence type="predicted"/>
<evidence type="ECO:0000313" key="5">
    <source>
        <dbReference type="Proteomes" id="UP000033740"/>
    </source>
</evidence>
<keyword evidence="2" id="KW-0472">Membrane</keyword>
<organism evidence="4 5">
    <name type="scientific">Microbacterium azadirachtae</name>
    <dbReference type="NCBI Taxonomy" id="582680"/>
    <lineage>
        <taxon>Bacteria</taxon>
        <taxon>Bacillati</taxon>
        <taxon>Actinomycetota</taxon>
        <taxon>Actinomycetes</taxon>
        <taxon>Micrococcales</taxon>
        <taxon>Microbacteriaceae</taxon>
        <taxon>Microbacterium</taxon>
    </lineage>
</organism>
<dbReference type="EMBL" id="JYIX01000030">
    <property type="protein sequence ID" value="KJL34153.1"/>
    <property type="molecule type" value="Genomic_DNA"/>
</dbReference>
<protein>
    <submittedName>
        <fullName evidence="4">Uncharacterized protein</fullName>
    </submittedName>
</protein>
<dbReference type="Pfam" id="PF19516">
    <property type="entry name" value="DUF6049"/>
    <property type="match status" value="1"/>
</dbReference>
<keyword evidence="3" id="KW-0732">Signal</keyword>
<gene>
    <name evidence="4" type="ORF">RS86_01254</name>
</gene>
<name>A0A0F0LLW4_9MICO</name>